<organism evidence="4 5">
    <name type="scientific">Penicillium steckii</name>
    <dbReference type="NCBI Taxonomy" id="303698"/>
    <lineage>
        <taxon>Eukaryota</taxon>
        <taxon>Fungi</taxon>
        <taxon>Dikarya</taxon>
        <taxon>Ascomycota</taxon>
        <taxon>Pezizomycotina</taxon>
        <taxon>Eurotiomycetes</taxon>
        <taxon>Eurotiomycetidae</taxon>
        <taxon>Eurotiales</taxon>
        <taxon>Aspergillaceae</taxon>
        <taxon>Penicillium</taxon>
    </lineage>
</organism>
<proteinExistence type="inferred from homology"/>
<dbReference type="OrthoDB" id="5419315at2759"/>
<evidence type="ECO:0000256" key="3">
    <source>
        <dbReference type="RuleBase" id="RU003560"/>
    </source>
</evidence>
<dbReference type="NCBIfam" id="NF005685">
    <property type="entry name" value="PRK07483.1"/>
    <property type="match status" value="1"/>
</dbReference>
<dbReference type="CDD" id="cd00610">
    <property type="entry name" value="OAT_like"/>
    <property type="match status" value="1"/>
</dbReference>
<dbReference type="GO" id="GO:0005829">
    <property type="term" value="C:cytosol"/>
    <property type="evidence" value="ECO:0007669"/>
    <property type="project" value="TreeGrafter"/>
</dbReference>
<keyword evidence="5" id="KW-1185">Reference proteome</keyword>
<keyword evidence="2 3" id="KW-0663">Pyridoxal phosphate</keyword>
<accession>A0A1V6TJZ2</accession>
<sequence length="468" mass="51261">MSTDEFVARSHILHRTFSERPWKIVGGDGISLILENGKRVIDASCGPSVSCLGHSQPEIFEAITNHLKNDIAYVYSGSPYTNSATEELADILLADEPGGLSKAIFVNSGSEATDAALKLAVQYWHERGQPRRTHFIGRKQSYHGNTIGALCVSGHESRREFYQDFMSSNVSFVDPCYAYRMKQRNESDEAFVQRLAKQFENEILRVGPQFVAGFIAETVSGTTLGCLPAVPGYFKAIRDICDKYDILLILDEIICGMGKTGTMHAWEQEGIRGPDIQTIGKALGGGFVPLSGVLLHQKIFDALSAGSGGLAHGHTFQAHPLACAAAIAAQKIIKHDNLIKRCKTMGDKLGKILREEIGPHPLVGDIRGRGLFWAVEFVLDKDIKTPFPIKANFCSRVVQNSLKLGLNILGNLGHTGEYQVDHILVCPPYTVTEGELDEIVSLLKLAIDETSRPFLGKQNYIANGLGEH</sequence>
<dbReference type="InterPro" id="IPR015422">
    <property type="entry name" value="PyrdxlP-dep_Trfase_small"/>
</dbReference>
<dbReference type="GO" id="GO:0008483">
    <property type="term" value="F:transaminase activity"/>
    <property type="evidence" value="ECO:0007669"/>
    <property type="project" value="InterPro"/>
</dbReference>
<evidence type="ECO:0000313" key="4">
    <source>
        <dbReference type="EMBL" id="OQE26476.1"/>
    </source>
</evidence>
<reference evidence="5" key="1">
    <citation type="journal article" date="2017" name="Nat. Microbiol.">
        <title>Global analysis of biosynthetic gene clusters reveals vast potential of secondary metabolite production in Penicillium species.</title>
        <authorList>
            <person name="Nielsen J.C."/>
            <person name="Grijseels S."/>
            <person name="Prigent S."/>
            <person name="Ji B."/>
            <person name="Dainat J."/>
            <person name="Nielsen K.F."/>
            <person name="Frisvad J.C."/>
            <person name="Workman M."/>
            <person name="Nielsen J."/>
        </authorList>
    </citation>
    <scope>NUCLEOTIDE SEQUENCE [LARGE SCALE GENOMIC DNA]</scope>
    <source>
        <strain evidence="5">IBT 24891</strain>
    </source>
</reference>
<dbReference type="InterPro" id="IPR005814">
    <property type="entry name" value="Aminotrans_3"/>
</dbReference>
<evidence type="ECO:0000256" key="2">
    <source>
        <dbReference type="ARBA" id="ARBA00022898"/>
    </source>
</evidence>
<dbReference type="Gene3D" id="3.40.640.10">
    <property type="entry name" value="Type I PLP-dependent aspartate aminotransferase-like (Major domain)"/>
    <property type="match status" value="1"/>
</dbReference>
<comment type="similarity">
    <text evidence="1 3">Belongs to the class-III pyridoxal-phosphate-dependent aminotransferase family.</text>
</comment>
<name>A0A1V6TJZ2_9EURO</name>
<dbReference type="STRING" id="303698.A0A1V6TJZ2"/>
<dbReference type="EMBL" id="MLKD01000005">
    <property type="protein sequence ID" value="OQE26476.1"/>
    <property type="molecule type" value="Genomic_DNA"/>
</dbReference>
<dbReference type="GO" id="GO:0030170">
    <property type="term" value="F:pyridoxal phosphate binding"/>
    <property type="evidence" value="ECO:0007669"/>
    <property type="project" value="InterPro"/>
</dbReference>
<dbReference type="InterPro" id="IPR015424">
    <property type="entry name" value="PyrdxlP-dep_Trfase"/>
</dbReference>
<dbReference type="AlphaFoldDB" id="A0A1V6TJZ2"/>
<protein>
    <submittedName>
        <fullName evidence="4">Uncharacterized protein</fullName>
    </submittedName>
</protein>
<dbReference type="Gene3D" id="3.90.1150.10">
    <property type="entry name" value="Aspartate Aminotransferase, domain 1"/>
    <property type="match status" value="1"/>
</dbReference>
<evidence type="ECO:0000256" key="1">
    <source>
        <dbReference type="ARBA" id="ARBA00008954"/>
    </source>
</evidence>
<dbReference type="PANTHER" id="PTHR43094:SF1">
    <property type="entry name" value="AMINOTRANSFERASE CLASS-III"/>
    <property type="match status" value="1"/>
</dbReference>
<dbReference type="InterPro" id="IPR015421">
    <property type="entry name" value="PyrdxlP-dep_Trfase_major"/>
</dbReference>
<gene>
    <name evidence="4" type="ORF">PENSTE_c005G09251</name>
</gene>
<dbReference type="SUPFAM" id="SSF53383">
    <property type="entry name" value="PLP-dependent transferases"/>
    <property type="match status" value="1"/>
</dbReference>
<dbReference type="PANTHER" id="PTHR43094">
    <property type="entry name" value="AMINOTRANSFERASE"/>
    <property type="match status" value="1"/>
</dbReference>
<dbReference type="Pfam" id="PF00202">
    <property type="entry name" value="Aminotran_3"/>
    <property type="match status" value="1"/>
</dbReference>
<dbReference type="Proteomes" id="UP000191285">
    <property type="component" value="Unassembled WGS sequence"/>
</dbReference>
<comment type="caution">
    <text evidence="4">The sequence shown here is derived from an EMBL/GenBank/DDBJ whole genome shotgun (WGS) entry which is preliminary data.</text>
</comment>
<evidence type="ECO:0000313" key="5">
    <source>
        <dbReference type="Proteomes" id="UP000191285"/>
    </source>
</evidence>